<sequence length="169" mass="18586">MSLESTVISATSEYVHSDVHETVAHHLGDGRWVVSDMPGLVIDRTAAIRHVMWKETERGRQIMYEQARETVTPEKARAKVQALLAEARAVLAVAGPVTDSWLAARMDEANYLLCLTQLVLGRLEGERGAVCVLCQRSDRSMRQVGVSPEGLLFACVDGCMESLIKPAHT</sequence>
<organism evidence="1 2">
    <name type="scientific">Nonomuraea aridisoli</name>
    <dbReference type="NCBI Taxonomy" id="2070368"/>
    <lineage>
        <taxon>Bacteria</taxon>
        <taxon>Bacillati</taxon>
        <taxon>Actinomycetota</taxon>
        <taxon>Actinomycetes</taxon>
        <taxon>Streptosporangiales</taxon>
        <taxon>Streptosporangiaceae</taxon>
        <taxon>Nonomuraea</taxon>
    </lineage>
</organism>
<dbReference type="Proteomes" id="UP000249304">
    <property type="component" value="Unassembled WGS sequence"/>
</dbReference>
<dbReference type="AlphaFoldDB" id="A0A2W2EDJ5"/>
<dbReference type="EMBL" id="POUD01000024">
    <property type="protein sequence ID" value="PZG20583.1"/>
    <property type="molecule type" value="Genomic_DNA"/>
</dbReference>
<evidence type="ECO:0000313" key="1">
    <source>
        <dbReference type="EMBL" id="PZG20583.1"/>
    </source>
</evidence>
<dbReference type="RefSeq" id="WP_111177924.1">
    <property type="nucleotide sequence ID" value="NZ_POUD01000024.1"/>
</dbReference>
<name>A0A2W2EDJ5_9ACTN</name>
<accession>A0A2W2EDJ5</accession>
<gene>
    <name evidence="1" type="ORF">C1J01_08755</name>
</gene>
<comment type="caution">
    <text evidence="1">The sequence shown here is derived from an EMBL/GenBank/DDBJ whole genome shotgun (WGS) entry which is preliminary data.</text>
</comment>
<evidence type="ECO:0000313" key="2">
    <source>
        <dbReference type="Proteomes" id="UP000249304"/>
    </source>
</evidence>
<reference evidence="1 2" key="1">
    <citation type="submission" date="2018-01" db="EMBL/GenBank/DDBJ databases">
        <title>Draft genome sequence of Nonomuraea sp. KC333.</title>
        <authorList>
            <person name="Sahin N."/>
            <person name="Saygin H."/>
            <person name="Ay H."/>
        </authorList>
    </citation>
    <scope>NUCLEOTIDE SEQUENCE [LARGE SCALE GENOMIC DNA]</scope>
    <source>
        <strain evidence="1 2">KC333</strain>
    </source>
</reference>
<proteinExistence type="predicted"/>
<keyword evidence="2" id="KW-1185">Reference proteome</keyword>
<protein>
    <submittedName>
        <fullName evidence="1">Uncharacterized protein</fullName>
    </submittedName>
</protein>